<dbReference type="Pfam" id="PF00172">
    <property type="entry name" value="Zn_clus"/>
    <property type="match status" value="1"/>
</dbReference>
<dbReference type="InterPro" id="IPR036864">
    <property type="entry name" value="Zn2-C6_fun-type_DNA-bd_sf"/>
</dbReference>
<dbReference type="GO" id="GO:0000981">
    <property type="term" value="F:DNA-binding transcription factor activity, RNA polymerase II-specific"/>
    <property type="evidence" value="ECO:0007669"/>
    <property type="project" value="InterPro"/>
</dbReference>
<dbReference type="CDD" id="cd00067">
    <property type="entry name" value="GAL4"/>
    <property type="match status" value="1"/>
</dbReference>
<dbReference type="Proteomes" id="UP000027195">
    <property type="component" value="Unassembled WGS sequence"/>
</dbReference>
<evidence type="ECO:0000256" key="3">
    <source>
        <dbReference type="ARBA" id="ARBA00023015"/>
    </source>
</evidence>
<dbReference type="GO" id="GO:0008270">
    <property type="term" value="F:zinc ion binding"/>
    <property type="evidence" value="ECO:0007669"/>
    <property type="project" value="InterPro"/>
</dbReference>
<feature type="domain" description="Zn(2)-C6 fungal-type" evidence="6">
    <location>
        <begin position="13"/>
        <end position="45"/>
    </location>
</feature>
<dbReference type="CDD" id="cd12148">
    <property type="entry name" value="fungal_TF_MHR"/>
    <property type="match status" value="1"/>
</dbReference>
<dbReference type="GO" id="GO:0005634">
    <property type="term" value="C:nucleus"/>
    <property type="evidence" value="ECO:0007669"/>
    <property type="project" value="UniProtKB-SubCell"/>
</dbReference>
<keyword evidence="8" id="KW-1185">Reference proteome</keyword>
<keyword evidence="2" id="KW-0479">Metal-binding</keyword>
<dbReference type="HOGENOM" id="CLU_022337_0_1_1"/>
<accession>A0A067LV91</accession>
<evidence type="ECO:0000256" key="4">
    <source>
        <dbReference type="ARBA" id="ARBA00023163"/>
    </source>
</evidence>
<dbReference type="PROSITE" id="PS00463">
    <property type="entry name" value="ZN2_CY6_FUNGAL_1"/>
    <property type="match status" value="1"/>
</dbReference>
<dbReference type="InterPro" id="IPR050815">
    <property type="entry name" value="TF_fung"/>
</dbReference>
<reference evidence="8" key="1">
    <citation type="journal article" date="2014" name="Proc. Natl. Acad. Sci. U.S.A.">
        <title>Extensive sampling of basidiomycete genomes demonstrates inadequacy of the white-rot/brown-rot paradigm for wood decay fungi.</title>
        <authorList>
            <person name="Riley R."/>
            <person name="Salamov A.A."/>
            <person name="Brown D.W."/>
            <person name="Nagy L.G."/>
            <person name="Floudas D."/>
            <person name="Held B.W."/>
            <person name="Levasseur A."/>
            <person name="Lombard V."/>
            <person name="Morin E."/>
            <person name="Otillar R."/>
            <person name="Lindquist E.A."/>
            <person name="Sun H."/>
            <person name="LaButti K.M."/>
            <person name="Schmutz J."/>
            <person name="Jabbour D."/>
            <person name="Luo H."/>
            <person name="Baker S.E."/>
            <person name="Pisabarro A.G."/>
            <person name="Walton J.D."/>
            <person name="Blanchette R.A."/>
            <person name="Henrissat B."/>
            <person name="Martin F."/>
            <person name="Cullen D."/>
            <person name="Hibbett D.S."/>
            <person name="Grigoriev I.V."/>
        </authorList>
    </citation>
    <scope>NUCLEOTIDE SEQUENCE [LARGE SCALE GENOMIC DNA]</scope>
    <source>
        <strain evidence="8">FD-172 SS1</strain>
    </source>
</reference>
<evidence type="ECO:0000256" key="2">
    <source>
        <dbReference type="ARBA" id="ARBA00022723"/>
    </source>
</evidence>
<comment type="subcellular location">
    <subcellularLocation>
        <location evidence="1">Nucleus</location>
    </subcellularLocation>
</comment>
<sequence length="574" mass="63547">MLLSYPALERGTACTPCRKRKRRCDGVRPVCDNCASSNGLLNCAYTPNRRQLLQRQVAELESQIDSFTLQANSSGRDPAVPISNKLLNSTSLPSAIGEHSHISGSRTRAFSIATFQVNAGGANLFVSRPLEDPSIARWKVQDEVPHGIRDHLIMLFLQFRWRHPFEFSISRLLWSLDLPSTHPKAPHPVLVNAILLHGCLYAESSFRPYERVFFNRICRHLHHSLAHADRLLDCVTALALFSCYFYGKWRTAEGHYYISGSMSLAIACGLNRITSLDLGAQDTASLIDPATDLIELGDRVNTFWTVFSIERTGAMFSGIACRPADREISTIWPCPSDYYEDGRAYLRGYGTIGSLYNGDADDNPVALRAKGYASLNRASTLLAKSTFYNSSHIDSFPDDIHIACTSLCALADSLSACQHSLEYSISADGIKSIMAIAFTAAQAAVIQIYNIPALAKTDPSALDRQQTACRHAMLAVREVNTLAAEYFPLGLGASCFHACSAFYLLAEISRAQVTLLPVYKFLVRETRRVDVGHTIVRIEEDIGTLLRTFERVKGFMALESEAGLHQMWYTPASA</sequence>
<dbReference type="InterPro" id="IPR001138">
    <property type="entry name" value="Zn2Cys6_DnaBD"/>
</dbReference>
<protein>
    <recommendedName>
        <fullName evidence="6">Zn(2)-C6 fungal-type domain-containing protein</fullName>
    </recommendedName>
</protein>
<evidence type="ECO:0000256" key="5">
    <source>
        <dbReference type="ARBA" id="ARBA00023242"/>
    </source>
</evidence>
<proteinExistence type="predicted"/>
<dbReference type="InParanoid" id="A0A067LV91"/>
<evidence type="ECO:0000259" key="6">
    <source>
        <dbReference type="PROSITE" id="PS50048"/>
    </source>
</evidence>
<dbReference type="SUPFAM" id="SSF57701">
    <property type="entry name" value="Zn2/Cys6 DNA-binding domain"/>
    <property type="match status" value="1"/>
</dbReference>
<dbReference type="EMBL" id="KL198111">
    <property type="protein sequence ID" value="KDQ07248.1"/>
    <property type="molecule type" value="Genomic_DNA"/>
</dbReference>
<evidence type="ECO:0000256" key="1">
    <source>
        <dbReference type="ARBA" id="ARBA00004123"/>
    </source>
</evidence>
<dbReference type="PANTHER" id="PTHR47338">
    <property type="entry name" value="ZN(II)2CYS6 TRANSCRIPTION FACTOR (EUROFUNG)-RELATED"/>
    <property type="match status" value="1"/>
</dbReference>
<name>A0A067LV91_BOTB1</name>
<dbReference type="AlphaFoldDB" id="A0A067LV91"/>
<keyword evidence="3" id="KW-0805">Transcription regulation</keyword>
<evidence type="ECO:0000313" key="7">
    <source>
        <dbReference type="EMBL" id="KDQ07248.1"/>
    </source>
</evidence>
<dbReference type="PANTHER" id="PTHR47338:SF29">
    <property type="entry name" value="ZN(2)-C6 FUNGAL-TYPE DOMAIN-CONTAINING PROTEIN"/>
    <property type="match status" value="1"/>
</dbReference>
<dbReference type="Gene3D" id="4.10.240.10">
    <property type="entry name" value="Zn(2)-C6 fungal-type DNA-binding domain"/>
    <property type="match status" value="1"/>
</dbReference>
<dbReference type="PROSITE" id="PS50048">
    <property type="entry name" value="ZN2_CY6_FUNGAL_2"/>
    <property type="match status" value="1"/>
</dbReference>
<keyword evidence="4" id="KW-0804">Transcription</keyword>
<keyword evidence="5" id="KW-0539">Nucleus</keyword>
<dbReference type="OrthoDB" id="2309723at2759"/>
<evidence type="ECO:0000313" key="8">
    <source>
        <dbReference type="Proteomes" id="UP000027195"/>
    </source>
</evidence>
<organism evidence="7 8">
    <name type="scientific">Botryobasidium botryosum (strain FD-172 SS1)</name>
    <dbReference type="NCBI Taxonomy" id="930990"/>
    <lineage>
        <taxon>Eukaryota</taxon>
        <taxon>Fungi</taxon>
        <taxon>Dikarya</taxon>
        <taxon>Basidiomycota</taxon>
        <taxon>Agaricomycotina</taxon>
        <taxon>Agaricomycetes</taxon>
        <taxon>Cantharellales</taxon>
        <taxon>Botryobasidiaceae</taxon>
        <taxon>Botryobasidium</taxon>
    </lineage>
</organism>
<dbReference type="STRING" id="930990.A0A067LV91"/>
<dbReference type="SMART" id="SM00066">
    <property type="entry name" value="GAL4"/>
    <property type="match status" value="1"/>
</dbReference>
<gene>
    <name evidence="7" type="ORF">BOTBODRAFT_613305</name>
</gene>